<organism evidence="1 2">
    <name type="scientific">Leptospira kirschneri serovar Bulgarica str. Nikolaevo</name>
    <dbReference type="NCBI Taxonomy" id="1240687"/>
    <lineage>
        <taxon>Bacteria</taxon>
        <taxon>Pseudomonadati</taxon>
        <taxon>Spirochaetota</taxon>
        <taxon>Spirochaetia</taxon>
        <taxon>Leptospirales</taxon>
        <taxon>Leptospiraceae</taxon>
        <taxon>Leptospira</taxon>
    </lineage>
</organism>
<sequence length="108" mass="12864">MKEIIWLRTKKLTAVLIQNPEIFFVRIFYKCFFLVSWICKSGKNSFVKSVLDVSYRFSLFWKGFVEFFIFGKQYVIFSSFSIKCKSSYKFIGLQTLCEFPQFIGLQTL</sequence>
<gene>
    <name evidence="1" type="ORF">LEP1GSC008_2247</name>
</gene>
<dbReference type="AlphaFoldDB" id="M6F926"/>
<evidence type="ECO:0000313" key="2">
    <source>
        <dbReference type="Proteomes" id="UP000011980"/>
    </source>
</evidence>
<reference evidence="1 2" key="1">
    <citation type="submission" date="2013-01" db="EMBL/GenBank/DDBJ databases">
        <authorList>
            <person name="Harkins D.M."/>
            <person name="Durkin A.S."/>
            <person name="Brinkac L.M."/>
            <person name="Haft D.H."/>
            <person name="Selengut J.D."/>
            <person name="Sanka R."/>
            <person name="DePew J."/>
            <person name="Purushe J."/>
            <person name="Galloway R.L."/>
            <person name="Vinetz J.M."/>
            <person name="Sutton G.G."/>
            <person name="Nierman W.C."/>
            <person name="Fouts D.E."/>
        </authorList>
    </citation>
    <scope>NUCLEOTIDE SEQUENCE [LARGE SCALE GENOMIC DNA]</scope>
    <source>
        <strain evidence="1 2">Nikolaevo</strain>
    </source>
</reference>
<dbReference type="EMBL" id="ANCE01000067">
    <property type="protein sequence ID" value="EMK25283.1"/>
    <property type="molecule type" value="Genomic_DNA"/>
</dbReference>
<evidence type="ECO:0000313" key="1">
    <source>
        <dbReference type="EMBL" id="EMK25283.1"/>
    </source>
</evidence>
<proteinExistence type="predicted"/>
<accession>M6F926</accession>
<comment type="caution">
    <text evidence="1">The sequence shown here is derived from an EMBL/GenBank/DDBJ whole genome shotgun (WGS) entry which is preliminary data.</text>
</comment>
<dbReference type="PATRIC" id="fig|1240687.3.peg.1110"/>
<name>M6F926_9LEPT</name>
<dbReference type="Proteomes" id="UP000011980">
    <property type="component" value="Unassembled WGS sequence"/>
</dbReference>
<protein>
    <submittedName>
        <fullName evidence="1">Uncharacterized protein</fullName>
    </submittedName>
</protein>